<dbReference type="PROSITE" id="PS00367">
    <property type="entry name" value="BH4_AAA_HYDROXYL_1"/>
    <property type="match status" value="1"/>
</dbReference>
<comment type="pathway">
    <text evidence="3">Amino-acid degradation; L-phenylalanine degradation; acetoacetate and fumarate from L-phenylalanine: step 1/6.</text>
</comment>
<organism evidence="16 17">
    <name type="scientific">Allosphingosinicella humi</name>
    <dbReference type="NCBI Taxonomy" id="2068657"/>
    <lineage>
        <taxon>Bacteria</taxon>
        <taxon>Pseudomonadati</taxon>
        <taxon>Pseudomonadota</taxon>
        <taxon>Alphaproteobacteria</taxon>
        <taxon>Sphingomonadales</taxon>
        <taxon>Sphingomonadaceae</taxon>
        <taxon>Allosphingosinicella</taxon>
    </lineage>
</organism>
<dbReference type="InterPro" id="IPR018301">
    <property type="entry name" value="ArAA_hydroxylase_Fe/CU_BS"/>
</dbReference>
<evidence type="ECO:0000256" key="13">
    <source>
        <dbReference type="PIRSR" id="PIRSR601273-2"/>
    </source>
</evidence>
<evidence type="ECO:0000256" key="7">
    <source>
        <dbReference type="ARBA" id="ARBA00022723"/>
    </source>
</evidence>
<dbReference type="InterPro" id="IPR005960">
    <property type="entry name" value="Phe-4-hydroxylase_mono"/>
</dbReference>
<proteinExistence type="inferred from homology"/>
<dbReference type="InterPro" id="IPR001273">
    <property type="entry name" value="ArAA_hydroxylase"/>
</dbReference>
<name>A0A2U2J4H3_9SPHN</name>
<feature type="binding site" evidence="13">
    <location>
        <position position="139"/>
    </location>
    <ligand>
        <name>Fe cation</name>
        <dbReference type="ChEBI" id="CHEBI:24875"/>
    </ligand>
</feature>
<dbReference type="EMBL" id="QFFF01000001">
    <property type="protein sequence ID" value="PWG03217.1"/>
    <property type="molecule type" value="Genomic_DNA"/>
</dbReference>
<dbReference type="UniPathway" id="UPA00139">
    <property type="reaction ID" value="UER00337"/>
</dbReference>
<accession>A0A2U2J4H3</accession>
<evidence type="ECO:0000256" key="8">
    <source>
        <dbReference type="ARBA" id="ARBA00023002"/>
    </source>
</evidence>
<dbReference type="InterPro" id="IPR019774">
    <property type="entry name" value="Aromatic-AA_hydroxylase_C"/>
</dbReference>
<keyword evidence="11" id="KW-0585">Phenylalanine catabolism</keyword>
<keyword evidence="7 13" id="KW-0479">Metal-binding</keyword>
<dbReference type="GO" id="GO:0004505">
    <property type="term" value="F:phenylalanine 4-monooxygenase activity"/>
    <property type="evidence" value="ECO:0007669"/>
    <property type="project" value="UniProtKB-EC"/>
</dbReference>
<feature type="binding site" evidence="13">
    <location>
        <position position="144"/>
    </location>
    <ligand>
        <name>Fe cation</name>
        <dbReference type="ChEBI" id="CHEBI:24875"/>
    </ligand>
</feature>
<feature type="binding site" evidence="13">
    <location>
        <position position="185"/>
    </location>
    <ligand>
        <name>Fe cation</name>
        <dbReference type="ChEBI" id="CHEBI:24875"/>
    </ligand>
</feature>
<keyword evidence="17" id="KW-1185">Reference proteome</keyword>
<dbReference type="Proteomes" id="UP000245916">
    <property type="component" value="Unassembled WGS sequence"/>
</dbReference>
<dbReference type="NCBIfam" id="NF008877">
    <property type="entry name" value="PRK11913.1-2"/>
    <property type="match status" value="1"/>
</dbReference>
<dbReference type="PANTHER" id="PTHR11473">
    <property type="entry name" value="AROMATIC AMINO ACID HYDROXYLASE"/>
    <property type="match status" value="1"/>
</dbReference>
<evidence type="ECO:0000256" key="11">
    <source>
        <dbReference type="ARBA" id="ARBA00023232"/>
    </source>
</evidence>
<dbReference type="Gene3D" id="1.10.800.10">
    <property type="entry name" value="Aromatic amino acid hydroxylase"/>
    <property type="match status" value="1"/>
</dbReference>
<dbReference type="PRINTS" id="PR00372">
    <property type="entry name" value="FYWHYDRXLASE"/>
</dbReference>
<dbReference type="NCBIfam" id="TIGR01267">
    <property type="entry name" value="Phe4hydrox_mono"/>
    <property type="match status" value="1"/>
</dbReference>
<evidence type="ECO:0000259" key="15">
    <source>
        <dbReference type="PROSITE" id="PS51410"/>
    </source>
</evidence>
<dbReference type="GO" id="GO:0005506">
    <property type="term" value="F:iron ion binding"/>
    <property type="evidence" value="ECO:0007669"/>
    <property type="project" value="InterPro"/>
</dbReference>
<keyword evidence="8" id="KW-0560">Oxidoreductase</keyword>
<evidence type="ECO:0000256" key="9">
    <source>
        <dbReference type="ARBA" id="ARBA00023004"/>
    </source>
</evidence>
<dbReference type="EC" id="1.14.16.1" evidence="5"/>
<evidence type="ECO:0000313" key="16">
    <source>
        <dbReference type="EMBL" id="PWG03217.1"/>
    </source>
</evidence>
<evidence type="ECO:0000313" key="17">
    <source>
        <dbReference type="Proteomes" id="UP000245916"/>
    </source>
</evidence>
<dbReference type="GO" id="GO:0006559">
    <property type="term" value="P:L-phenylalanine catabolic process"/>
    <property type="evidence" value="ECO:0007669"/>
    <property type="project" value="UniProtKB-UniPathway"/>
</dbReference>
<dbReference type="CDD" id="cd03348">
    <property type="entry name" value="pro_PheOH"/>
    <property type="match status" value="1"/>
</dbReference>
<comment type="similarity">
    <text evidence="4">Belongs to the biopterin-dependent aromatic amino acid hydroxylase family.</text>
</comment>
<comment type="catalytic activity">
    <reaction evidence="1">
        <text>(6R)-L-erythro-5,6,7,8-tetrahydrobiopterin + L-phenylalanine + O2 = (4aS,6R)-4a-hydroxy-L-erythro-5,6,7,8-tetrahydrobiopterin + L-tyrosine</text>
        <dbReference type="Rhea" id="RHEA:20273"/>
        <dbReference type="ChEBI" id="CHEBI:15379"/>
        <dbReference type="ChEBI" id="CHEBI:15642"/>
        <dbReference type="ChEBI" id="CHEBI:58095"/>
        <dbReference type="ChEBI" id="CHEBI:58315"/>
        <dbReference type="ChEBI" id="CHEBI:59560"/>
        <dbReference type="EC" id="1.14.16.1"/>
    </reaction>
</comment>
<evidence type="ECO:0000256" key="2">
    <source>
        <dbReference type="ARBA" id="ARBA00001954"/>
    </source>
</evidence>
<evidence type="ECO:0000256" key="4">
    <source>
        <dbReference type="ARBA" id="ARBA00009712"/>
    </source>
</evidence>
<dbReference type="RefSeq" id="WP_109271356.1">
    <property type="nucleotide sequence ID" value="NZ_QFFF01000001.1"/>
</dbReference>
<evidence type="ECO:0000256" key="12">
    <source>
        <dbReference type="ARBA" id="ARBA00029922"/>
    </source>
</evidence>
<dbReference type="InterPro" id="IPR036329">
    <property type="entry name" value="Aro-AA_hydroxylase_C_sf"/>
</dbReference>
<feature type="domain" description="Biopterin-dependent aromatic amino acid hydroxylase family profile" evidence="15">
    <location>
        <begin position="1"/>
        <end position="286"/>
    </location>
</feature>
<evidence type="ECO:0000256" key="10">
    <source>
        <dbReference type="ARBA" id="ARBA00023033"/>
    </source>
</evidence>
<comment type="cofactor">
    <cofactor evidence="2 13">
        <name>Fe(2+)</name>
        <dbReference type="ChEBI" id="CHEBI:29033"/>
    </cofactor>
</comment>
<dbReference type="InterPro" id="IPR036951">
    <property type="entry name" value="ArAA_hydroxylase_sf"/>
</dbReference>
<dbReference type="PROSITE" id="PS51410">
    <property type="entry name" value="BH4_AAA_HYDROXYL_2"/>
    <property type="match status" value="1"/>
</dbReference>
<feature type="region of interest" description="Disordered" evidence="14">
    <location>
        <begin position="1"/>
        <end position="27"/>
    </location>
</feature>
<protein>
    <recommendedName>
        <fullName evidence="6">Phenylalanine-4-hydroxylase</fullName>
        <ecNumber evidence="5">1.14.16.1</ecNumber>
    </recommendedName>
    <alternativeName>
        <fullName evidence="12">Phe-4-monooxygenase</fullName>
    </alternativeName>
</protein>
<keyword evidence="9 13" id="KW-0408">Iron</keyword>
<dbReference type="SUPFAM" id="SSF56534">
    <property type="entry name" value="Aromatic aminoacid monoxygenases, catalytic and oligomerization domains"/>
    <property type="match status" value="1"/>
</dbReference>
<reference evidence="16 17" key="1">
    <citation type="submission" date="2018-05" db="EMBL/GenBank/DDBJ databases">
        <title>Genome of Sphingosinicella humi QZX222.</title>
        <authorList>
            <person name="Qiao Z."/>
            <person name="Wang G."/>
        </authorList>
    </citation>
    <scope>NUCLEOTIDE SEQUENCE [LARGE SCALE GENOMIC DNA]</scope>
    <source>
        <strain evidence="16 17">QZX222</strain>
    </source>
</reference>
<dbReference type="OrthoDB" id="9780502at2"/>
<feature type="compositionally biased region" description="Basic and acidic residues" evidence="14">
    <location>
        <begin position="1"/>
        <end position="13"/>
    </location>
</feature>
<sequence length="286" mass="32530">MLQNDNHQRERHGALASPTPPTGAAEDWTVPQRWDELTAEDHWVWDTLFARQQTLLHGRAVEAFGQGLDVLHLSRPGVPNFDELNDKLHRRTGWTVVAVPGLVPDDVFFRHLSERRFPAGNFIRAADQLDYLEEPDVFHDVFGHVPLLAQPDVADFMQALGHLGLEAVELGALHRLARLYWYTVEFGLARENGAFKIYGAGILSSFGESHYSLESAKPHRLNFDLRRVLRTGYRTDSFQLSYFVIDRFEDVLKLVLRNDLSALYEELDRSPDLSPCSIEEADLLAA</sequence>
<keyword evidence="10 16" id="KW-0503">Monooxygenase</keyword>
<dbReference type="AlphaFoldDB" id="A0A2U2J4H3"/>
<evidence type="ECO:0000256" key="5">
    <source>
        <dbReference type="ARBA" id="ARBA00011995"/>
    </source>
</evidence>
<gene>
    <name evidence="16" type="ORF">DF286_10320</name>
</gene>
<evidence type="ECO:0000256" key="1">
    <source>
        <dbReference type="ARBA" id="ARBA00001060"/>
    </source>
</evidence>
<comment type="caution">
    <text evidence="16">The sequence shown here is derived from an EMBL/GenBank/DDBJ whole genome shotgun (WGS) entry which is preliminary data.</text>
</comment>
<evidence type="ECO:0000256" key="3">
    <source>
        <dbReference type="ARBA" id="ARBA00005088"/>
    </source>
</evidence>
<dbReference type="Pfam" id="PF00351">
    <property type="entry name" value="Biopterin_H"/>
    <property type="match status" value="1"/>
</dbReference>
<dbReference type="PANTHER" id="PTHR11473:SF24">
    <property type="entry name" value="PHENYLALANINE-4-HYDROXYLASE"/>
    <property type="match status" value="1"/>
</dbReference>
<evidence type="ECO:0000256" key="14">
    <source>
        <dbReference type="SAM" id="MobiDB-lite"/>
    </source>
</evidence>
<evidence type="ECO:0000256" key="6">
    <source>
        <dbReference type="ARBA" id="ARBA00020276"/>
    </source>
</evidence>